<reference evidence="14 15" key="1">
    <citation type="submission" date="2019-09" db="EMBL/GenBank/DDBJ databases">
        <title>Bird 10,000 Genomes (B10K) Project - Family phase.</title>
        <authorList>
            <person name="Zhang G."/>
        </authorList>
    </citation>
    <scope>NUCLEOTIDE SEQUENCE [LARGE SCALE GENOMIC DNA]</scope>
    <source>
        <strain evidence="14">B10K-DU-017-25</strain>
        <tissue evidence="14">Mixed tissue sample</tissue>
    </source>
</reference>
<dbReference type="GO" id="GO:0007267">
    <property type="term" value="P:cell-cell signaling"/>
    <property type="evidence" value="ECO:0007669"/>
    <property type="project" value="TreeGrafter"/>
</dbReference>
<evidence type="ECO:0000256" key="10">
    <source>
        <dbReference type="SAM" id="MobiDB-lite"/>
    </source>
</evidence>
<feature type="transmembrane region" description="Helical" evidence="11">
    <location>
        <begin position="213"/>
        <end position="234"/>
    </location>
</feature>
<proteinExistence type="inferred from homology"/>
<feature type="domain" description="Connexin N-terminal" evidence="12">
    <location>
        <begin position="46"/>
        <end position="79"/>
    </location>
</feature>
<comment type="subcellular location">
    <subcellularLocation>
        <location evidence="1">Cell junction</location>
        <location evidence="1">Gap junction</location>
    </subcellularLocation>
    <subcellularLocation>
        <location evidence="2 9">Cell membrane</location>
        <topology evidence="2 9">Multi-pass membrane protein</topology>
    </subcellularLocation>
</comment>
<dbReference type="PANTHER" id="PTHR11984">
    <property type="entry name" value="CONNEXIN"/>
    <property type="match status" value="1"/>
</dbReference>
<feature type="region of interest" description="Disordered" evidence="10">
    <location>
        <begin position="334"/>
        <end position="353"/>
    </location>
</feature>
<comment type="function">
    <text evidence="9">One gap junction consists of a cluster of closely packed pairs of transmembrane channels, the connexons, through which materials of low MW diffuse from one cell to a neighboring cell.</text>
</comment>
<dbReference type="InterPro" id="IPR019570">
    <property type="entry name" value="Connexin_CCC"/>
</dbReference>
<evidence type="ECO:0000259" key="12">
    <source>
        <dbReference type="SMART" id="SM00037"/>
    </source>
</evidence>
<dbReference type="Pfam" id="PF00029">
    <property type="entry name" value="Connexin"/>
    <property type="match status" value="1"/>
</dbReference>
<keyword evidence="7 11" id="KW-1133">Transmembrane helix</keyword>
<evidence type="ECO:0000259" key="13">
    <source>
        <dbReference type="SMART" id="SM01089"/>
    </source>
</evidence>
<organism evidence="14 15">
    <name type="scientific">Centropus unirufus</name>
    <dbReference type="NCBI Taxonomy" id="1118519"/>
    <lineage>
        <taxon>Eukaryota</taxon>
        <taxon>Metazoa</taxon>
        <taxon>Chordata</taxon>
        <taxon>Craniata</taxon>
        <taxon>Vertebrata</taxon>
        <taxon>Euteleostomi</taxon>
        <taxon>Archelosauria</taxon>
        <taxon>Archosauria</taxon>
        <taxon>Dinosauria</taxon>
        <taxon>Saurischia</taxon>
        <taxon>Theropoda</taxon>
        <taxon>Coelurosauria</taxon>
        <taxon>Aves</taxon>
        <taxon>Neognathae</taxon>
        <taxon>Neoaves</taxon>
        <taxon>Otidimorphae</taxon>
        <taxon>Cuculiformes</taxon>
        <taxon>Centropidae</taxon>
        <taxon>Centropus</taxon>
    </lineage>
</organism>
<dbReference type="PROSITE" id="PS00408">
    <property type="entry name" value="CONNEXINS_2"/>
    <property type="match status" value="1"/>
</dbReference>
<dbReference type="GO" id="GO:0005922">
    <property type="term" value="C:connexin complex"/>
    <property type="evidence" value="ECO:0007669"/>
    <property type="project" value="InterPro"/>
</dbReference>
<keyword evidence="3" id="KW-1003">Cell membrane</keyword>
<evidence type="ECO:0000256" key="2">
    <source>
        <dbReference type="ARBA" id="ARBA00004651"/>
    </source>
</evidence>
<accession>A0A7K4ZH83</accession>
<dbReference type="SMART" id="SM01089">
    <property type="entry name" value="Connexin_CCC"/>
    <property type="match status" value="1"/>
</dbReference>
<dbReference type="Gene3D" id="1.20.1440.80">
    <property type="entry name" value="Gap junction channel protein cysteine-rich domain"/>
    <property type="match status" value="1"/>
</dbReference>
<evidence type="ECO:0000313" key="14">
    <source>
        <dbReference type="EMBL" id="NWR70646.1"/>
    </source>
</evidence>
<evidence type="ECO:0000256" key="8">
    <source>
        <dbReference type="ARBA" id="ARBA00023136"/>
    </source>
</evidence>
<keyword evidence="6" id="KW-0965">Cell junction</keyword>
<evidence type="ECO:0000256" key="6">
    <source>
        <dbReference type="ARBA" id="ARBA00022949"/>
    </source>
</evidence>
<evidence type="ECO:0000256" key="1">
    <source>
        <dbReference type="ARBA" id="ARBA00004610"/>
    </source>
</evidence>
<name>A0A7K4ZH83_9AVES</name>
<dbReference type="InterPro" id="IPR013092">
    <property type="entry name" value="Connexin_N"/>
</dbReference>
<evidence type="ECO:0000256" key="3">
    <source>
        <dbReference type="ARBA" id="ARBA00022475"/>
    </source>
</evidence>
<dbReference type="GO" id="GO:0005243">
    <property type="term" value="F:gap junction channel activity"/>
    <property type="evidence" value="ECO:0007669"/>
    <property type="project" value="TreeGrafter"/>
</dbReference>
<dbReference type="PANTHER" id="PTHR11984:SF3">
    <property type="entry name" value="GAP JUNCTION DELTA-4 PROTEIN"/>
    <property type="match status" value="1"/>
</dbReference>
<dbReference type="Proteomes" id="UP000517892">
    <property type="component" value="Unassembled WGS sequence"/>
</dbReference>
<comment type="subunit">
    <text evidence="9">A connexon is composed of a hexamer of connexins.</text>
</comment>
<evidence type="ECO:0000256" key="7">
    <source>
        <dbReference type="ARBA" id="ARBA00022989"/>
    </source>
</evidence>
<dbReference type="EMBL" id="VYZI01000040">
    <property type="protein sequence ID" value="NWR70646.1"/>
    <property type="molecule type" value="Genomic_DNA"/>
</dbReference>
<dbReference type="OrthoDB" id="9943496at2759"/>
<evidence type="ECO:0000256" key="9">
    <source>
        <dbReference type="RuleBase" id="RU000630"/>
    </source>
</evidence>
<evidence type="ECO:0000256" key="4">
    <source>
        <dbReference type="ARBA" id="ARBA00022692"/>
    </source>
</evidence>
<dbReference type="InterPro" id="IPR017990">
    <property type="entry name" value="Connexin_CS"/>
</dbReference>
<feature type="transmembrane region" description="Helical" evidence="11">
    <location>
        <begin position="80"/>
        <end position="101"/>
    </location>
</feature>
<dbReference type="AlphaFoldDB" id="A0A7K4ZH83"/>
<evidence type="ECO:0000256" key="11">
    <source>
        <dbReference type="SAM" id="Phobius"/>
    </source>
</evidence>
<gene>
    <name evidence="14" type="primary">Gjd4</name>
    <name evidence="14" type="ORF">CENUNI_R09577</name>
</gene>
<keyword evidence="5 9" id="KW-0303">Gap junction</keyword>
<feature type="non-terminal residue" evidence="14">
    <location>
        <position position="384"/>
    </location>
</feature>
<feature type="non-terminal residue" evidence="14">
    <location>
        <position position="1"/>
    </location>
</feature>
<sequence length="384" mass="43148">HRYITCLPFLLNALTLFLTFSSLPGKIWLMLVILLRMAVIVLAGYPLYQDEQDRFVCNTLQPGCSNICYDLFSPVSHFRFWLIQTVSILLPYAAFSVYVLHKVAMYIVRVRCSVHGCKGNKDFSSPKDLKELCTSAVVNRFDCGADNLSVLNFSRAYTVHLFFRTLLEAAFAAVQYFLFGFFVPDRFSCYHSPCTTTVDCYISRPTEKSIMTIFIWGVSSLSFLLSLADLVCALRRMTARNKKVKLLANLHSQNECILNLPPVQHGSSSQSQNQDCPVLNSCQISEGSCSLLSEEEEEAVLHPEMVSQQTASTNLNSNSNKPCVSDDLAVKQDSTEEPLCASDSQGTTSRQVRPGLRQDFIKDTAFTLRPQINSCLRSKKSEWV</sequence>
<feature type="transmembrane region" description="Helical" evidence="11">
    <location>
        <begin position="161"/>
        <end position="183"/>
    </location>
</feature>
<feature type="compositionally biased region" description="Polar residues" evidence="10">
    <location>
        <begin position="342"/>
        <end position="351"/>
    </location>
</feature>
<comment type="caution">
    <text evidence="14">The sequence shown here is derived from an EMBL/GenBank/DDBJ whole genome shotgun (WGS) entry which is preliminary data.</text>
</comment>
<keyword evidence="4 9" id="KW-0812">Transmembrane</keyword>
<evidence type="ECO:0000313" key="15">
    <source>
        <dbReference type="Proteomes" id="UP000517892"/>
    </source>
</evidence>
<protein>
    <recommendedName>
        <fullName evidence="9">Gap junction protein</fullName>
    </recommendedName>
</protein>
<keyword evidence="8 11" id="KW-0472">Membrane</keyword>
<evidence type="ECO:0000256" key="5">
    <source>
        <dbReference type="ARBA" id="ARBA00022868"/>
    </source>
</evidence>
<dbReference type="PRINTS" id="PR00206">
    <property type="entry name" value="CONNEXIN"/>
</dbReference>
<dbReference type="InterPro" id="IPR038359">
    <property type="entry name" value="Connexin_N_sf"/>
</dbReference>
<comment type="similarity">
    <text evidence="9">Belongs to the connexin family.</text>
</comment>
<feature type="domain" description="Connexin cysteine-rich" evidence="13">
    <location>
        <begin position="167"/>
        <end position="233"/>
    </location>
</feature>
<dbReference type="InterPro" id="IPR000500">
    <property type="entry name" value="Connexin"/>
</dbReference>
<dbReference type="SMART" id="SM00037">
    <property type="entry name" value="CNX"/>
    <property type="match status" value="1"/>
</dbReference>
<keyword evidence="15" id="KW-1185">Reference proteome</keyword>
<dbReference type="PROSITE" id="PS00407">
    <property type="entry name" value="CONNEXINS_1"/>
    <property type="match status" value="1"/>
</dbReference>